<keyword evidence="8" id="KW-1185">Reference proteome</keyword>
<dbReference type="OrthoDB" id="8068875at2759"/>
<evidence type="ECO:0000256" key="1">
    <source>
        <dbReference type="ARBA" id="ARBA00000885"/>
    </source>
</evidence>
<keyword evidence="3" id="KW-0808">Transferase</keyword>
<evidence type="ECO:0000256" key="2">
    <source>
        <dbReference type="ARBA" id="ARBA00012485"/>
    </source>
</evidence>
<evidence type="ECO:0000256" key="4">
    <source>
        <dbReference type="ARBA" id="ARBA00022786"/>
    </source>
</evidence>
<dbReference type="Pfam" id="PF00632">
    <property type="entry name" value="HECT"/>
    <property type="match status" value="1"/>
</dbReference>
<dbReference type="GO" id="GO:0061630">
    <property type="term" value="F:ubiquitin protein ligase activity"/>
    <property type="evidence" value="ECO:0007669"/>
    <property type="project" value="UniProtKB-EC"/>
</dbReference>
<name>A0A1R1XQN8_9FUNG</name>
<evidence type="ECO:0000259" key="6">
    <source>
        <dbReference type="PROSITE" id="PS50237"/>
    </source>
</evidence>
<gene>
    <name evidence="7" type="ORF">AYI69_g7617</name>
</gene>
<evidence type="ECO:0000256" key="5">
    <source>
        <dbReference type="PROSITE-ProRule" id="PRU00104"/>
    </source>
</evidence>
<dbReference type="InterPro" id="IPR000569">
    <property type="entry name" value="HECT_dom"/>
</dbReference>
<dbReference type="PROSITE" id="PS50237">
    <property type="entry name" value="HECT"/>
    <property type="match status" value="1"/>
</dbReference>
<dbReference type="Proteomes" id="UP000187429">
    <property type="component" value="Unassembled WGS sequence"/>
</dbReference>
<dbReference type="PANTHER" id="PTHR45700">
    <property type="entry name" value="UBIQUITIN-PROTEIN LIGASE E3C"/>
    <property type="match status" value="1"/>
</dbReference>
<keyword evidence="4 5" id="KW-0833">Ubl conjugation pathway</keyword>
<comment type="caution">
    <text evidence="5">Lacks conserved residue(s) required for the propagation of feature annotation.</text>
</comment>
<dbReference type="EMBL" id="LSSM01003731">
    <property type="protein sequence ID" value="OMJ16962.1"/>
    <property type="molecule type" value="Genomic_DNA"/>
</dbReference>
<feature type="domain" description="HECT" evidence="6">
    <location>
        <begin position="1073"/>
        <end position="1171"/>
    </location>
</feature>
<protein>
    <recommendedName>
        <fullName evidence="2">HECT-type E3 ubiquitin transferase</fullName>
        <ecNumber evidence="2">2.3.2.26</ecNumber>
    </recommendedName>
</protein>
<organism evidence="7 8">
    <name type="scientific">Smittium culicis</name>
    <dbReference type="NCBI Taxonomy" id="133412"/>
    <lineage>
        <taxon>Eukaryota</taxon>
        <taxon>Fungi</taxon>
        <taxon>Fungi incertae sedis</taxon>
        <taxon>Zoopagomycota</taxon>
        <taxon>Kickxellomycotina</taxon>
        <taxon>Harpellomycetes</taxon>
        <taxon>Harpellales</taxon>
        <taxon>Legeriomycetaceae</taxon>
        <taxon>Smittium</taxon>
    </lineage>
</organism>
<dbReference type="Gene3D" id="3.90.1750.10">
    <property type="entry name" value="Hect, E3 ligase catalytic domains"/>
    <property type="match status" value="1"/>
</dbReference>
<evidence type="ECO:0000313" key="7">
    <source>
        <dbReference type="EMBL" id="OMJ16962.1"/>
    </source>
</evidence>
<dbReference type="SMART" id="SM00119">
    <property type="entry name" value="HECTc"/>
    <property type="match status" value="1"/>
</dbReference>
<dbReference type="PANTHER" id="PTHR45700:SF8">
    <property type="entry name" value="HECT-TYPE E3 UBIQUITIN TRANSFERASE"/>
    <property type="match status" value="1"/>
</dbReference>
<accession>A0A1R1XQN8</accession>
<dbReference type="GO" id="GO:0000209">
    <property type="term" value="P:protein polyubiquitination"/>
    <property type="evidence" value="ECO:0007669"/>
    <property type="project" value="InterPro"/>
</dbReference>
<proteinExistence type="predicted"/>
<evidence type="ECO:0000256" key="3">
    <source>
        <dbReference type="ARBA" id="ARBA00022679"/>
    </source>
</evidence>
<dbReference type="InterPro" id="IPR044611">
    <property type="entry name" value="E3A/B/C-like"/>
</dbReference>
<dbReference type="InterPro" id="IPR035983">
    <property type="entry name" value="Hect_E3_ubiquitin_ligase"/>
</dbReference>
<dbReference type="EC" id="2.3.2.26" evidence="2"/>
<evidence type="ECO:0000313" key="8">
    <source>
        <dbReference type="Proteomes" id="UP000187429"/>
    </source>
</evidence>
<sequence>MKREKKSKKLGFLNPLKKLSRKPTRDFEKKRADIWEQDTTFEDNEKFLNEKYVYTNLDFINQENPHTVPIPPTLTLSIYFLSFFTHILSIFAHRIFLQVSYKKTQPYFRCPKCETTNISSFATASSAPESDGRKDHFKDQVIQYKSTSDISAIKEIIISTFSSSSILNDSFIPDKNSRGKDSGIDWAKLSEFYAIALSLPPEISRLLISSSLKALINPQTLFKRRGDIRFLLIIFENPLLKYISSDRYVFQILKHIFGLISNFSETLQNFFILLLSEIDFPSLQKKVFLVSKFISISIDRYIPQEKSTSNKQNRLSSKLKNPLDSTPRDLEIIYPYSDAETSKPSTSNINVDSVNLADKNKLPEHPVKLTSSIVPKPIDVAAFDEFPDFNLDNNPHKNITYSTSNYNPTTANIRNRTNTLPSLSSNNINVPNSNISYKPAFPKHSLQLKKSSTDPKSLKIAKSDSRKITKNTDIQNKYSLKEKYPFQNKPKFDEFNFDVAFNNAKINYDSIDNHGIAATSPKIQNSSQPSNTLQISIPHQKSGSSIKNSNRIISPSESFNLSASSFSSQYIPLSTNRNRFLGSDINFNRTADASYSPTKDIMKSQNKVPESPIKTLESPEYQTSDIKIPMLNNNVKTTSDIPYLYKDENISPISSRRAITPENQDLKIRSPQKADQRIVPISSDGNKMFFHDFIEVDKPDIDTKFTNQSALKPSEIIKEQSVYELFPLNEQKLISPIASSPKPKKVSFTPTKPRNNSIYSYSNSFSSDDFEVPDSKKVHKFKSLHYASDSGKSKIPSKLFNNFKREQNRATDSKRAISTSVGSSNVNSLAANNKFSRPRNRTTAAGVELSDFVFGDDGIIYPNSSNKLNYGNNWSLHSACKVMKMIYISSKLRSPRQIRLEPNKFVIKNLDKINLNQDYMESVKDVKKTKSNNVGFFTFCNYPFLLSLESKVKILQTDSTRQMNIKVKDAFLEAILNKPQVSLEDELNKSIPETSSILQYDIGGRYDNFGMISEIRLAPPPPRAEPIASSSHNSPDIVATQSTESNRFKNLCLNLNIRRNCLTEDSLFQISSSHSDLKKPLKIQFVGEDGVDAGGLTKEFFMLIVRELTDPMHGMYTFDTESKTRAMWFNPASFETSDHYFLSGVIVGLAIYNGIVLDLKFPAACYKKLMNINVYDLPVILSKSPLGPLPSKAPRSLDNQIASFDAEANSMLSISAQAKLQLNEMLEDLSEINPGLVRGFKSLLSYTEEDLESVFCLVFEASYESYGGPVLVPLVMMKKIDFQQHEHVSTSWEYSGMRILKLLKRSLC</sequence>
<reference evidence="8" key="1">
    <citation type="submission" date="2017-01" db="EMBL/GenBank/DDBJ databases">
        <authorList>
            <person name="Wang Y."/>
            <person name="White M."/>
            <person name="Kvist S."/>
            <person name="Moncalvo J.-M."/>
        </authorList>
    </citation>
    <scope>NUCLEOTIDE SEQUENCE [LARGE SCALE GENOMIC DNA]</scope>
    <source>
        <strain evidence="8">ID-206-W2</strain>
    </source>
</reference>
<comment type="catalytic activity">
    <reaction evidence="1">
        <text>S-ubiquitinyl-[E2 ubiquitin-conjugating enzyme]-L-cysteine + [acceptor protein]-L-lysine = [E2 ubiquitin-conjugating enzyme]-L-cysteine + N(6)-ubiquitinyl-[acceptor protein]-L-lysine.</text>
        <dbReference type="EC" id="2.3.2.26"/>
    </reaction>
</comment>
<dbReference type="Gene3D" id="3.30.2160.10">
    <property type="entry name" value="Hect, E3 ligase catalytic domain"/>
    <property type="match status" value="1"/>
</dbReference>
<comment type="caution">
    <text evidence="7">The sequence shown here is derived from an EMBL/GenBank/DDBJ whole genome shotgun (WGS) entry which is preliminary data.</text>
</comment>
<dbReference type="SUPFAM" id="SSF56204">
    <property type="entry name" value="Hect, E3 ligase catalytic domain"/>
    <property type="match status" value="1"/>
</dbReference>